<dbReference type="GO" id="GO:0001228">
    <property type="term" value="F:DNA-binding transcription activator activity, RNA polymerase II-specific"/>
    <property type="evidence" value="ECO:0007669"/>
    <property type="project" value="TreeGrafter"/>
</dbReference>
<evidence type="ECO:0000256" key="3">
    <source>
        <dbReference type="PROSITE-ProRule" id="PRU00267"/>
    </source>
</evidence>
<dbReference type="Gene3D" id="1.10.30.10">
    <property type="entry name" value="High mobility group box domain"/>
    <property type="match status" value="1"/>
</dbReference>
<dbReference type="PANTHER" id="PTHR10270:SF161">
    <property type="entry name" value="SEX-DETERMINING REGION Y PROTEIN"/>
    <property type="match status" value="1"/>
</dbReference>
<dbReference type="SUPFAM" id="SSF47095">
    <property type="entry name" value="HMG-box"/>
    <property type="match status" value="1"/>
</dbReference>
<dbReference type="PROSITE" id="PS50118">
    <property type="entry name" value="HMG_BOX_2"/>
    <property type="match status" value="1"/>
</dbReference>
<dbReference type="CDD" id="cd01389">
    <property type="entry name" value="HMG-box_ROX1-like"/>
    <property type="match status" value="1"/>
</dbReference>
<evidence type="ECO:0000256" key="2">
    <source>
        <dbReference type="ARBA" id="ARBA00023163"/>
    </source>
</evidence>
<dbReference type="SMART" id="SM00398">
    <property type="entry name" value="HMG"/>
    <property type="match status" value="1"/>
</dbReference>
<evidence type="ECO:0000313" key="5">
    <source>
        <dbReference type="EMBL" id="THH07794.1"/>
    </source>
</evidence>
<keyword evidence="2" id="KW-0804">Transcription</keyword>
<dbReference type="InterPro" id="IPR050140">
    <property type="entry name" value="SRY-related_HMG-box_TF-like"/>
</dbReference>
<dbReference type="InterPro" id="IPR009071">
    <property type="entry name" value="HMG_box_dom"/>
</dbReference>
<comment type="caution">
    <text evidence="5">The sequence shown here is derived from an EMBL/GenBank/DDBJ whole genome shotgun (WGS) entry which is preliminary data.</text>
</comment>
<dbReference type="OrthoDB" id="6247875at2759"/>
<reference evidence="5 6" key="1">
    <citation type="submission" date="2019-02" db="EMBL/GenBank/DDBJ databases">
        <title>Genome sequencing of the rare red list fungi Bondarzewia mesenterica.</title>
        <authorList>
            <person name="Buettner E."/>
            <person name="Kellner H."/>
        </authorList>
    </citation>
    <scope>NUCLEOTIDE SEQUENCE [LARGE SCALE GENOMIC DNA]</scope>
    <source>
        <strain evidence="5 6">DSM 108281</strain>
    </source>
</reference>
<dbReference type="EMBL" id="SGPL01000750">
    <property type="protein sequence ID" value="THH07794.1"/>
    <property type="molecule type" value="Genomic_DNA"/>
</dbReference>
<keyword evidence="3" id="KW-0539">Nucleus</keyword>
<evidence type="ECO:0000313" key="6">
    <source>
        <dbReference type="Proteomes" id="UP000310158"/>
    </source>
</evidence>
<sequence>MAGVPPVKVDNDVYIPRPPNCFILYRISKCAELVAREDTRLQSEISKEVANVWKNETPEVKQYWKDQAAARKEEHARLFPDYKFRLKRKRKSAEEKIAQEVRKVAKSAAAWVKKAEVAMKKVEMAKQKEAAMQNASRESAHIAGAPAASSSRVQLEDLPSQASGMNGLVDTSSPSWTMHMDMQSLGSLWSSFYAPPTTFEPCAMPASLPQQAPAVPQNEF</sequence>
<keyword evidence="1 3" id="KW-0238">DNA-binding</keyword>
<evidence type="ECO:0000256" key="1">
    <source>
        <dbReference type="ARBA" id="ARBA00023125"/>
    </source>
</evidence>
<gene>
    <name evidence="5" type="ORF">EW146_g9205</name>
</gene>
<organism evidence="5 6">
    <name type="scientific">Bondarzewia mesenterica</name>
    <dbReference type="NCBI Taxonomy" id="1095465"/>
    <lineage>
        <taxon>Eukaryota</taxon>
        <taxon>Fungi</taxon>
        <taxon>Dikarya</taxon>
        <taxon>Basidiomycota</taxon>
        <taxon>Agaricomycotina</taxon>
        <taxon>Agaricomycetes</taxon>
        <taxon>Russulales</taxon>
        <taxon>Bondarzewiaceae</taxon>
        <taxon>Bondarzewia</taxon>
    </lineage>
</organism>
<dbReference type="AlphaFoldDB" id="A0A4S4L8G7"/>
<dbReference type="GO" id="GO:0000978">
    <property type="term" value="F:RNA polymerase II cis-regulatory region sequence-specific DNA binding"/>
    <property type="evidence" value="ECO:0007669"/>
    <property type="project" value="TreeGrafter"/>
</dbReference>
<dbReference type="GO" id="GO:0030154">
    <property type="term" value="P:cell differentiation"/>
    <property type="evidence" value="ECO:0007669"/>
    <property type="project" value="TreeGrafter"/>
</dbReference>
<name>A0A4S4L8G7_9AGAM</name>
<dbReference type="GO" id="GO:0005634">
    <property type="term" value="C:nucleus"/>
    <property type="evidence" value="ECO:0007669"/>
    <property type="project" value="UniProtKB-UniRule"/>
</dbReference>
<keyword evidence="6" id="KW-1185">Reference proteome</keyword>
<dbReference type="Pfam" id="PF00505">
    <property type="entry name" value="HMG_box"/>
    <property type="match status" value="1"/>
</dbReference>
<proteinExistence type="predicted"/>
<evidence type="ECO:0000259" key="4">
    <source>
        <dbReference type="PROSITE" id="PS50118"/>
    </source>
</evidence>
<accession>A0A4S4L8G7</accession>
<protein>
    <recommendedName>
        <fullName evidence="4">HMG box domain-containing protein</fullName>
    </recommendedName>
</protein>
<dbReference type="PANTHER" id="PTHR10270">
    <property type="entry name" value="SOX TRANSCRIPTION FACTOR"/>
    <property type="match status" value="1"/>
</dbReference>
<dbReference type="InterPro" id="IPR036910">
    <property type="entry name" value="HMG_box_dom_sf"/>
</dbReference>
<feature type="DNA-binding region" description="HMG box" evidence="3">
    <location>
        <begin position="15"/>
        <end position="83"/>
    </location>
</feature>
<dbReference type="Proteomes" id="UP000310158">
    <property type="component" value="Unassembled WGS sequence"/>
</dbReference>
<feature type="domain" description="HMG box" evidence="4">
    <location>
        <begin position="15"/>
        <end position="83"/>
    </location>
</feature>